<protein>
    <submittedName>
        <fullName evidence="1">Uncharacterized protein</fullName>
    </submittedName>
</protein>
<proteinExistence type="predicted"/>
<reference evidence="1" key="1">
    <citation type="submission" date="2021-03" db="EMBL/GenBank/DDBJ databases">
        <title>Evolutionary priming and transition to the ectomycorrhizal habit in an iconic lineage of mushroom-forming fungi: is preadaptation a requirement?</title>
        <authorList>
            <consortium name="DOE Joint Genome Institute"/>
            <person name="Looney B.P."/>
            <person name="Miyauchi S."/>
            <person name="Morin E."/>
            <person name="Drula E."/>
            <person name="Courty P.E."/>
            <person name="Chicoki N."/>
            <person name="Fauchery L."/>
            <person name="Kohler A."/>
            <person name="Kuo A."/>
            <person name="LaButti K."/>
            <person name="Pangilinan J."/>
            <person name="Lipzen A."/>
            <person name="Riley R."/>
            <person name="Andreopoulos W."/>
            <person name="He G."/>
            <person name="Johnson J."/>
            <person name="Barry K.W."/>
            <person name="Grigoriev I.V."/>
            <person name="Nagy L."/>
            <person name="Hibbett D."/>
            <person name="Henrissat B."/>
            <person name="Matheny P.B."/>
            <person name="Labbe J."/>
            <person name="Martin A.F."/>
        </authorList>
    </citation>
    <scope>NUCLEOTIDE SEQUENCE</scope>
    <source>
        <strain evidence="1">BPL698</strain>
    </source>
</reference>
<dbReference type="EMBL" id="JAGFNK010000526">
    <property type="protein sequence ID" value="KAI9449145.1"/>
    <property type="molecule type" value="Genomic_DNA"/>
</dbReference>
<comment type="caution">
    <text evidence="1">The sequence shown here is derived from an EMBL/GenBank/DDBJ whole genome shotgun (WGS) entry which is preliminary data.</text>
</comment>
<organism evidence="1 2">
    <name type="scientific">Russula earlei</name>
    <dbReference type="NCBI Taxonomy" id="71964"/>
    <lineage>
        <taxon>Eukaryota</taxon>
        <taxon>Fungi</taxon>
        <taxon>Dikarya</taxon>
        <taxon>Basidiomycota</taxon>
        <taxon>Agaricomycotina</taxon>
        <taxon>Agaricomycetes</taxon>
        <taxon>Russulales</taxon>
        <taxon>Russulaceae</taxon>
        <taxon>Russula</taxon>
    </lineage>
</organism>
<keyword evidence="2" id="KW-1185">Reference proteome</keyword>
<evidence type="ECO:0000313" key="2">
    <source>
        <dbReference type="Proteomes" id="UP001207468"/>
    </source>
</evidence>
<gene>
    <name evidence="1" type="ORF">F5148DRAFT_1291784</name>
</gene>
<dbReference type="Proteomes" id="UP001207468">
    <property type="component" value="Unassembled WGS sequence"/>
</dbReference>
<sequence length="537" mass="59099">MVVATSCQKGDLLSNPNAAGETSIISPGLLVNHVTYDIYNGGGVMDSRPGAVSESPWDQEFIWSQYFVSNYPYYRGNNFYNWSRTSTAYDILRYAVKIEDQVAKQYPTTPSNKVVYSALAKFFRAYAFIWYTQRVGDIPMTEAGNPNNLTPKFDTQKQVYINSLNLLDSANIILGNLIATYPTGIGSVKGSAILDAGDIYGLTNLQWQKLINTYRLRVLISLSKRAGDNADMNIKQQFATIINNPATYPIMTGNTDNMVFKYNASYNAYPIFLRGNNPYNNYANISKTYLNLTTANRDPRTFVVATPAPAQLTAGKTVGDFTAYVGADINTDISTLFNTGSTPATSQYSYANYLRYYSDKGGANCEPDVVIGYPEMCFNIAEAINLGWVTGSSATWYTNGINASLSIYGLTQGQTFTVADVAGKTLGTVTIDINTFLSNVAYAGDNATGLNQILTQKYIALFNNSGWESFYNWRRTGVPTFSQGGAGIGVPANNNLIPRRWQYPLDEFDYNGANCTAAIQSQYGGVDDLSKDTWLTK</sequence>
<accession>A0ACC0TU02</accession>
<name>A0ACC0TU02_9AGAM</name>
<evidence type="ECO:0000313" key="1">
    <source>
        <dbReference type="EMBL" id="KAI9449145.1"/>
    </source>
</evidence>